<evidence type="ECO:0000256" key="1">
    <source>
        <dbReference type="SAM" id="MobiDB-lite"/>
    </source>
</evidence>
<feature type="compositionally biased region" description="Basic and acidic residues" evidence="1">
    <location>
        <begin position="604"/>
        <end position="619"/>
    </location>
</feature>
<sequence>MYGIGSTRLYKIWCNSEDSVSFSTEDAEDAVASLTAEREQAVVSTLTAEREQAVVSTLTADRTSSRVYPDSRARTSSRVYPDSRENKHRARPNSHVYPDSRPRASNRIYHESRARTSNRIYPESRARPNSHVYPDRRLRASNRIYHESRARTSNRIYPESRARTSSRVYPDSRTRTDGRVYPDNRAKTSNRVYPESTARTSSRIYSNSRAITSNRVYTDSGIVCRNQKWCPHHLCCNTDFYACVRKLESEVRMDLDTEYTPKQLYDNFHQNMPFLILTTVGYLGRDEGINAVSSDEMYWVKGIIRLPRVIVANKFGAYFSIPITCKFPIIALKNGARGSLYHEAAVIPLYLPTTLVIAVAMATGDHTDFYKTMLKMHHLVRSIPIPVAFPLHLRDCDDIMIFDTKPNEGHYDVLLPDRYATQASEPQEIPRGDSHVYMPLVRASSNPNLKRPLPKPPAAVTKGVNSGEKQKTDLGQATKYPPVGELVDNYGGSRGPETNIGQLIGHGYNIVIVNPMLAVQELQKVLRTGLIPRKPLVVMTDITVRSRRKSSSVITEPTTVLSGVSSDDFRRAEVIPGFKTELERRVAAIQGQIARGTPAARCSNDQKSKDEAEPRRTSIMDDVPGDLSLLDCDGVSQCLTLLHLAKHKQTFVEAQVDGRLLIELDVEILQREFGFSKFEALKLIKFIGGWRPTTQERTDGGER</sequence>
<organism evidence="2 3">
    <name type="scientific">Paralvinella palmiformis</name>
    <dbReference type="NCBI Taxonomy" id="53620"/>
    <lineage>
        <taxon>Eukaryota</taxon>
        <taxon>Metazoa</taxon>
        <taxon>Spiralia</taxon>
        <taxon>Lophotrochozoa</taxon>
        <taxon>Annelida</taxon>
        <taxon>Polychaeta</taxon>
        <taxon>Sedentaria</taxon>
        <taxon>Canalipalpata</taxon>
        <taxon>Terebellida</taxon>
        <taxon>Terebelliformia</taxon>
        <taxon>Alvinellidae</taxon>
        <taxon>Paralvinella</taxon>
    </lineage>
</organism>
<comment type="caution">
    <text evidence="2">The sequence shown here is derived from an EMBL/GenBank/DDBJ whole genome shotgun (WGS) entry which is preliminary data.</text>
</comment>
<name>A0AAD9MZF6_9ANNE</name>
<reference evidence="2" key="1">
    <citation type="journal article" date="2023" name="Mol. Biol. Evol.">
        <title>Third-Generation Sequencing Reveals the Adaptive Role of the Epigenome in Three Deep-Sea Polychaetes.</title>
        <authorList>
            <person name="Perez M."/>
            <person name="Aroh O."/>
            <person name="Sun Y."/>
            <person name="Lan Y."/>
            <person name="Juniper S.K."/>
            <person name="Young C.R."/>
            <person name="Angers B."/>
            <person name="Qian P.Y."/>
        </authorList>
    </citation>
    <scope>NUCLEOTIDE SEQUENCE</scope>
    <source>
        <strain evidence="2">P08H-3</strain>
    </source>
</reference>
<evidence type="ECO:0008006" key="4">
    <source>
        <dbReference type="Google" id="ProtNLM"/>
    </source>
</evidence>
<keyword evidence="3" id="KW-1185">Reference proteome</keyword>
<evidence type="ECO:0000313" key="2">
    <source>
        <dbReference type="EMBL" id="KAK2151492.1"/>
    </source>
</evidence>
<feature type="region of interest" description="Disordered" evidence="1">
    <location>
        <begin position="446"/>
        <end position="483"/>
    </location>
</feature>
<dbReference type="PANTHER" id="PTHR14454">
    <property type="entry name" value="GRB2-ASSOCIATED AND REGULATOR OF MAPK PROTEIN FAMILY MEMBER"/>
    <property type="match status" value="1"/>
</dbReference>
<feature type="region of interest" description="Disordered" evidence="1">
    <location>
        <begin position="57"/>
        <end position="199"/>
    </location>
</feature>
<feature type="compositionally biased region" description="Polar residues" evidence="1">
    <location>
        <begin position="187"/>
        <end position="199"/>
    </location>
</feature>
<dbReference type="InterPro" id="IPR052281">
    <property type="entry name" value="GAREM"/>
</dbReference>
<dbReference type="PANTHER" id="PTHR14454:SF11">
    <property type="entry name" value="SERRANO, ISOFORM F"/>
    <property type="match status" value="1"/>
</dbReference>
<evidence type="ECO:0000313" key="3">
    <source>
        <dbReference type="Proteomes" id="UP001208570"/>
    </source>
</evidence>
<gene>
    <name evidence="2" type="ORF">LSH36_361g01051</name>
</gene>
<feature type="compositionally biased region" description="Basic and acidic residues" evidence="1">
    <location>
        <begin position="170"/>
        <end position="186"/>
    </location>
</feature>
<dbReference type="EMBL" id="JAODUP010000361">
    <property type="protein sequence ID" value="KAK2151492.1"/>
    <property type="molecule type" value="Genomic_DNA"/>
</dbReference>
<feature type="compositionally biased region" description="Basic and acidic residues" evidence="1">
    <location>
        <begin position="133"/>
        <end position="150"/>
    </location>
</feature>
<dbReference type="Gene3D" id="1.10.150.50">
    <property type="entry name" value="Transcription Factor, Ets-1"/>
    <property type="match status" value="1"/>
</dbReference>
<feature type="compositionally biased region" description="Polar residues" evidence="1">
    <location>
        <begin position="57"/>
        <end position="66"/>
    </location>
</feature>
<dbReference type="InterPro" id="IPR013761">
    <property type="entry name" value="SAM/pointed_sf"/>
</dbReference>
<dbReference type="Proteomes" id="UP001208570">
    <property type="component" value="Unassembled WGS sequence"/>
</dbReference>
<feature type="compositionally biased region" description="Basic and acidic residues" evidence="1">
    <location>
        <begin position="98"/>
        <end position="114"/>
    </location>
</feature>
<feature type="region of interest" description="Disordered" evidence="1">
    <location>
        <begin position="598"/>
        <end position="620"/>
    </location>
</feature>
<proteinExistence type="predicted"/>
<protein>
    <recommendedName>
        <fullName evidence="4">SAM domain-containing protein</fullName>
    </recommendedName>
</protein>
<dbReference type="SUPFAM" id="SSF47769">
    <property type="entry name" value="SAM/Pointed domain"/>
    <property type="match status" value="1"/>
</dbReference>
<accession>A0AAD9MZF6</accession>
<dbReference type="AlphaFoldDB" id="A0AAD9MZF6"/>